<comment type="caution">
    <text evidence="1">The sequence shown here is derived from an EMBL/GenBank/DDBJ whole genome shotgun (WGS) entry which is preliminary data.</text>
</comment>
<dbReference type="AlphaFoldDB" id="X1CWK2"/>
<dbReference type="EMBL" id="BART01029980">
    <property type="protein sequence ID" value="GAH12876.1"/>
    <property type="molecule type" value="Genomic_DNA"/>
</dbReference>
<accession>X1CWK2</accession>
<organism evidence="1">
    <name type="scientific">marine sediment metagenome</name>
    <dbReference type="NCBI Taxonomy" id="412755"/>
    <lineage>
        <taxon>unclassified sequences</taxon>
        <taxon>metagenomes</taxon>
        <taxon>ecological metagenomes</taxon>
    </lineage>
</organism>
<gene>
    <name evidence="1" type="ORF">S01H4_52469</name>
</gene>
<reference evidence="1" key="1">
    <citation type="journal article" date="2014" name="Front. Microbiol.">
        <title>High frequency of phylogenetically diverse reductive dehalogenase-homologous genes in deep subseafloor sedimentary metagenomes.</title>
        <authorList>
            <person name="Kawai M."/>
            <person name="Futagami T."/>
            <person name="Toyoda A."/>
            <person name="Takaki Y."/>
            <person name="Nishi S."/>
            <person name="Hori S."/>
            <person name="Arai W."/>
            <person name="Tsubouchi T."/>
            <person name="Morono Y."/>
            <person name="Uchiyama I."/>
            <person name="Ito T."/>
            <person name="Fujiyama A."/>
            <person name="Inagaki F."/>
            <person name="Takami H."/>
        </authorList>
    </citation>
    <scope>NUCLEOTIDE SEQUENCE</scope>
    <source>
        <strain evidence="1">Expedition CK06-06</strain>
    </source>
</reference>
<name>X1CWK2_9ZZZZ</name>
<proteinExistence type="predicted"/>
<evidence type="ECO:0000313" key="1">
    <source>
        <dbReference type="EMBL" id="GAH12876.1"/>
    </source>
</evidence>
<sequence length="84" mass="9218">MGMIKSLTDREYQKFKEAADDSPAVQTYSINQLIPEQFDAITLSYDTDSNLTSAEYFTEGTGGTQVATLTLSYSDSTLTSVEKS</sequence>
<protein>
    <submittedName>
        <fullName evidence="1">Uncharacterized protein</fullName>
    </submittedName>
</protein>